<dbReference type="PANTHER" id="PTHR11530:SF11">
    <property type="entry name" value="D-ASPARTATE OXIDASE"/>
    <property type="match status" value="1"/>
</dbReference>
<accession>A0ABT2FDN0</accession>
<keyword evidence="7 12" id="KW-0560">Oxidoreductase</keyword>
<evidence type="ECO:0000256" key="2">
    <source>
        <dbReference type="ARBA" id="ARBA00004948"/>
    </source>
</evidence>
<dbReference type="NCBIfam" id="TIGR02352">
    <property type="entry name" value="thiamin_ThiO"/>
    <property type="match status" value="1"/>
</dbReference>
<evidence type="ECO:0000313" key="13">
    <source>
        <dbReference type="Proteomes" id="UP001166947"/>
    </source>
</evidence>
<comment type="pathway">
    <text evidence="2">Cofactor biosynthesis; thiamine diphosphate biosynthesis.</text>
</comment>
<dbReference type="InterPro" id="IPR012727">
    <property type="entry name" value="Gly_oxidase_ThiO"/>
</dbReference>
<dbReference type="EMBL" id="JANUXW010000007">
    <property type="protein sequence ID" value="MCS4534287.1"/>
    <property type="molecule type" value="Genomic_DNA"/>
</dbReference>
<evidence type="ECO:0000256" key="5">
    <source>
        <dbReference type="ARBA" id="ARBA00022827"/>
    </source>
</evidence>
<evidence type="ECO:0000313" key="12">
    <source>
        <dbReference type="EMBL" id="MCS4534287.1"/>
    </source>
</evidence>
<evidence type="ECO:0000256" key="1">
    <source>
        <dbReference type="ARBA" id="ARBA00001974"/>
    </source>
</evidence>
<gene>
    <name evidence="12" type="primary">thiO</name>
    <name evidence="12" type="ORF">NXS09_08245</name>
</gene>
<keyword evidence="4" id="KW-0285">Flavoprotein</keyword>
<dbReference type="Gene3D" id="3.30.9.10">
    <property type="entry name" value="D-Amino Acid Oxidase, subunit A, domain 2"/>
    <property type="match status" value="1"/>
</dbReference>
<comment type="caution">
    <text evidence="12">The sequence shown here is derived from an EMBL/GenBank/DDBJ whole genome shotgun (WGS) entry which is preliminary data.</text>
</comment>
<sequence>MKPYQVAIAGGGLLGRLTAWRLAEQGIRTVLYDAGSPTGENSAAYVAAAMLAPAAEAVDGAPEVIALGYSSLKLWRQYLKRINSPVFFQENGSLIVWHNQDAALKNRFLQHLARAHHGKQPAQQWSADDIARNEPQLGGRFNQGLFLPEEGQLDNRQTIAALAEAAQQAGVDCRWHTPVDNLDELHAQADWVIDCRGIGARQAWNQSGGTRLRGIRGEVARVLAPEVKLNRPVRLLHPRYPLYVCPKENGLYVIGATQIDSEDDSPVSVRSSLELFSALYAVHPAFGEARVLETNVGLRPTLVHDRPEIRCHAEKQLIEANGLFRHGFMISPSVAEAVVETVSGVLGGNRPETAGELPVLYCGS</sequence>
<dbReference type="EC" id="1.4.3.3" evidence="8"/>
<keyword evidence="6" id="KW-0784">Thiamine biosynthesis</keyword>
<evidence type="ECO:0000259" key="11">
    <source>
        <dbReference type="Pfam" id="PF01266"/>
    </source>
</evidence>
<evidence type="ECO:0000256" key="9">
    <source>
        <dbReference type="ARBA" id="ARBA00039751"/>
    </source>
</evidence>
<reference evidence="12" key="1">
    <citation type="submission" date="2022-08" db="EMBL/GenBank/DDBJ databases">
        <authorList>
            <person name="Volokhov D.V."/>
            <person name="Furtak V.A."/>
            <person name="Zagorodnyaya T.A."/>
        </authorList>
    </citation>
    <scope>NUCLEOTIDE SEQUENCE</scope>
    <source>
        <strain evidence="12">CSL10203-ORH2</strain>
    </source>
</reference>
<reference evidence="12" key="2">
    <citation type="journal article" date="2023" name="Curr. Microbiol.">
        <title>Neisseria montereyensis sp. nov., Isolated from Oropharynx of California Sea Lion (Zalophus californianus): Genomic, Phylogenetic, and Phenotypic Study.</title>
        <authorList>
            <person name="Volokhov D.V."/>
            <person name="Zagorodnyaya T.A."/>
            <person name="Furtak V.A."/>
            <person name="Nattanmai G."/>
            <person name="Randall L."/>
            <person name="Jose S."/>
            <person name="Gao Y."/>
            <person name="Gulland F.M."/>
            <person name="Eisenberg T."/>
            <person name="Delmonte P."/>
            <person name="Blom J."/>
            <person name="Mitchell K.K."/>
        </authorList>
    </citation>
    <scope>NUCLEOTIDE SEQUENCE</scope>
    <source>
        <strain evidence="12">CSL10203-ORH2</strain>
    </source>
</reference>
<evidence type="ECO:0000256" key="7">
    <source>
        <dbReference type="ARBA" id="ARBA00023002"/>
    </source>
</evidence>
<evidence type="ECO:0000256" key="4">
    <source>
        <dbReference type="ARBA" id="ARBA00022630"/>
    </source>
</evidence>
<evidence type="ECO:0000256" key="8">
    <source>
        <dbReference type="ARBA" id="ARBA00039101"/>
    </source>
</evidence>
<evidence type="ECO:0000256" key="3">
    <source>
        <dbReference type="ARBA" id="ARBA00006730"/>
    </source>
</evidence>
<comment type="cofactor">
    <cofactor evidence="1">
        <name>FAD</name>
        <dbReference type="ChEBI" id="CHEBI:57692"/>
    </cofactor>
</comment>
<feature type="domain" description="FAD dependent oxidoreductase" evidence="11">
    <location>
        <begin position="6"/>
        <end position="340"/>
    </location>
</feature>
<dbReference type="Pfam" id="PF01266">
    <property type="entry name" value="DAO"/>
    <property type="match status" value="1"/>
</dbReference>
<organism evidence="12 13">
    <name type="scientific">Neisseria montereyensis</name>
    <dbReference type="NCBI Taxonomy" id="2973938"/>
    <lineage>
        <taxon>Bacteria</taxon>
        <taxon>Pseudomonadati</taxon>
        <taxon>Pseudomonadota</taxon>
        <taxon>Betaproteobacteria</taxon>
        <taxon>Neisseriales</taxon>
        <taxon>Neisseriaceae</taxon>
        <taxon>Neisseria</taxon>
    </lineage>
</organism>
<dbReference type="SUPFAM" id="SSF51905">
    <property type="entry name" value="FAD/NAD(P)-binding domain"/>
    <property type="match status" value="1"/>
</dbReference>
<name>A0ABT2FDN0_9NEIS</name>
<keyword evidence="5" id="KW-0274">FAD</keyword>
<dbReference type="PANTHER" id="PTHR11530">
    <property type="entry name" value="D-AMINO ACID OXIDASE"/>
    <property type="match status" value="1"/>
</dbReference>
<comment type="similarity">
    <text evidence="3">Belongs to the DAMOX/DASOX family.</text>
</comment>
<proteinExistence type="inferred from homology"/>
<evidence type="ECO:0000256" key="6">
    <source>
        <dbReference type="ARBA" id="ARBA00022977"/>
    </source>
</evidence>
<dbReference type="GO" id="GO:0043799">
    <property type="term" value="F:glycine oxidase activity"/>
    <property type="evidence" value="ECO:0007669"/>
    <property type="project" value="UniProtKB-EC"/>
</dbReference>
<protein>
    <recommendedName>
        <fullName evidence="9">D-amino-acid oxidase</fullName>
        <ecNumber evidence="8">1.4.3.3</ecNumber>
    </recommendedName>
</protein>
<dbReference type="InterPro" id="IPR036188">
    <property type="entry name" value="FAD/NAD-bd_sf"/>
</dbReference>
<dbReference type="Gene3D" id="3.50.50.60">
    <property type="entry name" value="FAD/NAD(P)-binding domain"/>
    <property type="match status" value="1"/>
</dbReference>
<keyword evidence="13" id="KW-1185">Reference proteome</keyword>
<dbReference type="RefSeq" id="WP_259292072.1">
    <property type="nucleotide sequence ID" value="NZ_JANUXW010000007.1"/>
</dbReference>
<dbReference type="Proteomes" id="UP001166947">
    <property type="component" value="Unassembled WGS sequence"/>
</dbReference>
<comment type="catalytic activity">
    <reaction evidence="10">
        <text>a D-alpha-amino acid + O2 + H2O = a 2-oxocarboxylate + H2O2 + NH4(+)</text>
        <dbReference type="Rhea" id="RHEA:21816"/>
        <dbReference type="ChEBI" id="CHEBI:15377"/>
        <dbReference type="ChEBI" id="CHEBI:15379"/>
        <dbReference type="ChEBI" id="CHEBI:16240"/>
        <dbReference type="ChEBI" id="CHEBI:28938"/>
        <dbReference type="ChEBI" id="CHEBI:35179"/>
        <dbReference type="ChEBI" id="CHEBI:59871"/>
        <dbReference type="EC" id="1.4.3.3"/>
    </reaction>
    <physiologicalReaction direction="left-to-right" evidence="10">
        <dbReference type="Rhea" id="RHEA:21817"/>
    </physiologicalReaction>
</comment>
<evidence type="ECO:0000256" key="10">
    <source>
        <dbReference type="ARBA" id="ARBA00049547"/>
    </source>
</evidence>
<dbReference type="InterPro" id="IPR006076">
    <property type="entry name" value="FAD-dep_OxRdtase"/>
</dbReference>
<dbReference type="InterPro" id="IPR023209">
    <property type="entry name" value="DAO"/>
</dbReference>